<sequence length="141" mass="15582">MKAFFDTSVLVPVFYGDHVHHEASLRLFIQFNRSTGCCGAHSLVEVFSTLTRMPGKHRISPEQAILFIGSIRERLTLIALDGDEYADTLEISAARGIVGGSIYDAMLAQCAIKAQAGIIYSWNIRHYAQCGPPITERLQTP</sequence>
<dbReference type="InterPro" id="IPR002716">
    <property type="entry name" value="PIN_dom"/>
</dbReference>
<dbReference type="EMBL" id="CP003130">
    <property type="protein sequence ID" value="AEU34619.1"/>
    <property type="molecule type" value="Genomic_DNA"/>
</dbReference>
<feature type="domain" description="PIN" evidence="1">
    <location>
        <begin position="4"/>
        <end position="119"/>
    </location>
</feature>
<dbReference type="STRING" id="682795.AciX8_0261"/>
<dbReference type="InterPro" id="IPR029060">
    <property type="entry name" value="PIN-like_dom_sf"/>
</dbReference>
<dbReference type="Gene3D" id="3.40.50.1010">
    <property type="entry name" value="5'-nuclease"/>
    <property type="match status" value="1"/>
</dbReference>
<evidence type="ECO:0000259" key="1">
    <source>
        <dbReference type="Pfam" id="PF01850"/>
    </source>
</evidence>
<dbReference type="KEGG" id="gma:AciX8_0261"/>
<accession>G8P0L1</accession>
<organism evidence="2 3">
    <name type="scientific">Granulicella mallensis (strain ATCC BAA-1857 / DSM 23137 / MP5ACTX8)</name>
    <dbReference type="NCBI Taxonomy" id="682795"/>
    <lineage>
        <taxon>Bacteria</taxon>
        <taxon>Pseudomonadati</taxon>
        <taxon>Acidobacteriota</taxon>
        <taxon>Terriglobia</taxon>
        <taxon>Terriglobales</taxon>
        <taxon>Acidobacteriaceae</taxon>
        <taxon>Granulicella</taxon>
    </lineage>
</organism>
<keyword evidence="3" id="KW-1185">Reference proteome</keyword>
<dbReference type="eggNOG" id="COG1848">
    <property type="taxonomic scope" value="Bacteria"/>
</dbReference>
<evidence type="ECO:0000313" key="2">
    <source>
        <dbReference type="EMBL" id="AEU34619.1"/>
    </source>
</evidence>
<dbReference type="AlphaFoldDB" id="G8P0L1"/>
<gene>
    <name evidence="2" type="ordered locus">AciX8_0261</name>
</gene>
<dbReference type="RefSeq" id="WP_014263503.1">
    <property type="nucleotide sequence ID" value="NC_016631.1"/>
</dbReference>
<dbReference type="Pfam" id="PF01850">
    <property type="entry name" value="PIN"/>
    <property type="match status" value="1"/>
</dbReference>
<dbReference type="Proteomes" id="UP000007113">
    <property type="component" value="Chromosome"/>
</dbReference>
<evidence type="ECO:0000313" key="3">
    <source>
        <dbReference type="Proteomes" id="UP000007113"/>
    </source>
</evidence>
<dbReference type="OrthoDB" id="122690at2"/>
<dbReference type="HOGENOM" id="CLU_150004_0_0_0"/>
<protein>
    <submittedName>
        <fullName evidence="2">PilT protein domain protein</fullName>
    </submittedName>
</protein>
<proteinExistence type="predicted"/>
<name>G8P0L1_GRAMM</name>
<reference evidence="2 3" key="1">
    <citation type="submission" date="2011-11" db="EMBL/GenBank/DDBJ databases">
        <title>Complete sequence of Granulicella mallensis MP5ACTX8.</title>
        <authorList>
            <consortium name="US DOE Joint Genome Institute"/>
            <person name="Lucas S."/>
            <person name="Copeland A."/>
            <person name="Lapidus A."/>
            <person name="Cheng J.-F."/>
            <person name="Goodwin L."/>
            <person name="Pitluck S."/>
            <person name="Peters L."/>
            <person name="Lu M."/>
            <person name="Detter J.C."/>
            <person name="Han C."/>
            <person name="Tapia R."/>
            <person name="Land M."/>
            <person name="Hauser L."/>
            <person name="Kyrpides N."/>
            <person name="Ivanova N."/>
            <person name="Mikhailova N."/>
            <person name="Pagani I."/>
            <person name="Rawat S."/>
            <person name="Mannisto M."/>
            <person name="Haggblom M."/>
            <person name="Woyke T."/>
        </authorList>
    </citation>
    <scope>NUCLEOTIDE SEQUENCE [LARGE SCALE GENOMIC DNA]</scope>
    <source>
        <strain evidence="3">ATCC BAA-1857 / DSM 23137 / MP5ACTX8</strain>
    </source>
</reference>
<dbReference type="SUPFAM" id="SSF88723">
    <property type="entry name" value="PIN domain-like"/>
    <property type="match status" value="1"/>
</dbReference>